<protein>
    <recommendedName>
        <fullName evidence="3">WXG100 family type VII secretion target</fullName>
    </recommendedName>
</protein>
<reference evidence="1" key="1">
    <citation type="submission" date="2022-06" db="EMBL/GenBank/DDBJ databases">
        <title>Genomic Encyclopedia of Archaeal and Bacterial Type Strains, Phase II (KMG-II): from individual species to whole genera.</title>
        <authorList>
            <person name="Goeker M."/>
        </authorList>
    </citation>
    <scope>NUCLEOTIDE SEQUENCE</scope>
    <source>
        <strain evidence="1">DSM 43935</strain>
    </source>
</reference>
<proteinExistence type="predicted"/>
<dbReference type="SUPFAM" id="SSF140453">
    <property type="entry name" value="EsxAB dimer-like"/>
    <property type="match status" value="1"/>
</dbReference>
<dbReference type="AlphaFoldDB" id="A0AAE3G9Y8"/>
<comment type="caution">
    <text evidence="1">The sequence shown here is derived from an EMBL/GenBank/DDBJ whole genome shotgun (WGS) entry which is preliminary data.</text>
</comment>
<accession>A0AAE3G9Y8</accession>
<sequence>MTNGYEVDPASLTAESAGFATQGDAVIDVRDRLVNALNAEGPCWGDDDTGQEFAAEYLPGVEQMVRAFTDLASGLVEVRNQLVGMAQQYEQVEQDQQRGFDHQRDLL</sequence>
<gene>
    <name evidence="1" type="ORF">LX83_000808</name>
</gene>
<organism evidence="1 2">
    <name type="scientific">Goodfellowiella coeruleoviolacea</name>
    <dbReference type="NCBI Taxonomy" id="334858"/>
    <lineage>
        <taxon>Bacteria</taxon>
        <taxon>Bacillati</taxon>
        <taxon>Actinomycetota</taxon>
        <taxon>Actinomycetes</taxon>
        <taxon>Pseudonocardiales</taxon>
        <taxon>Pseudonocardiaceae</taxon>
        <taxon>Goodfellowiella</taxon>
    </lineage>
</organism>
<name>A0AAE3G9Y8_9PSEU</name>
<evidence type="ECO:0000313" key="2">
    <source>
        <dbReference type="Proteomes" id="UP001206128"/>
    </source>
</evidence>
<keyword evidence="2" id="KW-1185">Reference proteome</keyword>
<evidence type="ECO:0008006" key="3">
    <source>
        <dbReference type="Google" id="ProtNLM"/>
    </source>
</evidence>
<dbReference type="EMBL" id="JAMTCK010000002">
    <property type="protein sequence ID" value="MCP2163968.1"/>
    <property type="molecule type" value="Genomic_DNA"/>
</dbReference>
<dbReference type="InterPro" id="IPR036689">
    <property type="entry name" value="ESAT-6-like_sf"/>
</dbReference>
<dbReference type="Gene3D" id="1.10.287.1060">
    <property type="entry name" value="ESAT-6-like"/>
    <property type="match status" value="1"/>
</dbReference>
<dbReference type="Proteomes" id="UP001206128">
    <property type="component" value="Unassembled WGS sequence"/>
</dbReference>
<evidence type="ECO:0000313" key="1">
    <source>
        <dbReference type="EMBL" id="MCP2163968.1"/>
    </source>
</evidence>
<dbReference type="RefSeq" id="WP_253767180.1">
    <property type="nucleotide sequence ID" value="NZ_JAMTCK010000002.1"/>
</dbReference>